<evidence type="ECO:0000256" key="1">
    <source>
        <dbReference type="SAM" id="MobiDB-lite"/>
    </source>
</evidence>
<feature type="region of interest" description="Disordered" evidence="1">
    <location>
        <begin position="1"/>
        <end position="49"/>
    </location>
</feature>
<protein>
    <submittedName>
        <fullName evidence="2">Uncharacterized protein</fullName>
    </submittedName>
</protein>
<reference evidence="2" key="2">
    <citation type="submission" date="2020-09" db="EMBL/GenBank/DDBJ databases">
        <authorList>
            <person name="Sun Q."/>
            <person name="Zhou Y."/>
        </authorList>
    </citation>
    <scope>NUCLEOTIDE SEQUENCE</scope>
    <source>
        <strain evidence="2">CGMCC 1.12827</strain>
    </source>
</reference>
<comment type="caution">
    <text evidence="2">The sequence shown here is derived from an EMBL/GenBank/DDBJ whole genome shotgun (WGS) entry which is preliminary data.</text>
</comment>
<name>A0A916SVB5_9ACTN</name>
<accession>A0A916SVB5</accession>
<organism evidence="2 3">
    <name type="scientific">Gordonia jinhuaensis</name>
    <dbReference type="NCBI Taxonomy" id="1517702"/>
    <lineage>
        <taxon>Bacteria</taxon>
        <taxon>Bacillati</taxon>
        <taxon>Actinomycetota</taxon>
        <taxon>Actinomycetes</taxon>
        <taxon>Mycobacteriales</taxon>
        <taxon>Gordoniaceae</taxon>
        <taxon>Gordonia</taxon>
    </lineage>
</organism>
<evidence type="ECO:0000313" key="2">
    <source>
        <dbReference type="EMBL" id="GGB19691.1"/>
    </source>
</evidence>
<keyword evidence="3" id="KW-1185">Reference proteome</keyword>
<gene>
    <name evidence="2" type="ORF">GCM10011489_04760</name>
</gene>
<feature type="compositionally biased region" description="Acidic residues" evidence="1">
    <location>
        <begin position="27"/>
        <end position="45"/>
    </location>
</feature>
<dbReference type="Proteomes" id="UP000621454">
    <property type="component" value="Unassembled WGS sequence"/>
</dbReference>
<reference evidence="2" key="1">
    <citation type="journal article" date="2014" name="Int. J. Syst. Evol. Microbiol.">
        <title>Complete genome sequence of Corynebacterium casei LMG S-19264T (=DSM 44701T), isolated from a smear-ripened cheese.</title>
        <authorList>
            <consortium name="US DOE Joint Genome Institute (JGI-PGF)"/>
            <person name="Walter F."/>
            <person name="Albersmeier A."/>
            <person name="Kalinowski J."/>
            <person name="Ruckert C."/>
        </authorList>
    </citation>
    <scope>NUCLEOTIDE SEQUENCE</scope>
    <source>
        <strain evidence="2">CGMCC 1.12827</strain>
    </source>
</reference>
<proteinExistence type="predicted"/>
<dbReference type="EMBL" id="BMGC01000002">
    <property type="protein sequence ID" value="GGB19691.1"/>
    <property type="molecule type" value="Genomic_DNA"/>
</dbReference>
<sequence length="101" mass="9904">MSESPASARCAGEASSAGAAGTGVDSGADDSLDGVADEEVSESDFDSSVPGVASVARVVSVACGSRAFDDVAVMPTLAKSCDETSPRRRGLHVGEAGVQVG</sequence>
<feature type="compositionally biased region" description="Low complexity" evidence="1">
    <location>
        <begin position="1"/>
        <end position="26"/>
    </location>
</feature>
<feature type="region of interest" description="Disordered" evidence="1">
    <location>
        <begin position="82"/>
        <end position="101"/>
    </location>
</feature>
<dbReference type="AlphaFoldDB" id="A0A916SVB5"/>
<evidence type="ECO:0000313" key="3">
    <source>
        <dbReference type="Proteomes" id="UP000621454"/>
    </source>
</evidence>